<keyword evidence="1 6" id="KW-0547">Nucleotide-binding</keyword>
<comment type="catalytic activity">
    <reaction evidence="7">
        <text>ATP + H2O = ADP + phosphate + H(+)</text>
        <dbReference type="Rhea" id="RHEA:13065"/>
        <dbReference type="ChEBI" id="CHEBI:15377"/>
        <dbReference type="ChEBI" id="CHEBI:15378"/>
        <dbReference type="ChEBI" id="CHEBI:30616"/>
        <dbReference type="ChEBI" id="CHEBI:43474"/>
        <dbReference type="ChEBI" id="CHEBI:456216"/>
        <dbReference type="EC" id="3.6.4.13"/>
    </reaction>
</comment>
<dbReference type="InterPro" id="IPR001650">
    <property type="entry name" value="Helicase_C-like"/>
</dbReference>
<evidence type="ECO:0000256" key="1">
    <source>
        <dbReference type="ARBA" id="ARBA00022741"/>
    </source>
</evidence>
<dbReference type="SMART" id="SM00490">
    <property type="entry name" value="HELICc"/>
    <property type="match status" value="1"/>
</dbReference>
<keyword evidence="4 6" id="KW-0067">ATP-binding</keyword>
<dbReference type="GO" id="GO:0005524">
    <property type="term" value="F:ATP binding"/>
    <property type="evidence" value="ECO:0007669"/>
    <property type="project" value="UniProtKB-UniRule"/>
</dbReference>
<dbReference type="Gene3D" id="3.40.50.300">
    <property type="entry name" value="P-loop containing nucleotide triphosphate hydrolases"/>
    <property type="match status" value="2"/>
</dbReference>
<feature type="domain" description="Helicase ATP-binding" evidence="8">
    <location>
        <begin position="112"/>
        <end position="308"/>
    </location>
</feature>
<evidence type="ECO:0000313" key="10">
    <source>
        <dbReference type="EMBL" id="TKA81513.1"/>
    </source>
</evidence>
<accession>A0A4U0Y0M3</accession>
<keyword evidence="3 6" id="KW-0347">Helicase</keyword>
<evidence type="ECO:0000259" key="9">
    <source>
        <dbReference type="PROSITE" id="PS51194"/>
    </source>
</evidence>
<proteinExistence type="inferred from homology"/>
<sequence>MDVERRAAANTGLENGDIKMWKGGARPRKLLDRAIIDHVHLPQFNFGRRMSLTTLLRQNAAAATRAEDDDAPPLLTRFEELETHKVVHPNVVRTLTGEMGLETMTEVQQATINEALKGTDIIAQAKTGTGKTLAFLLPILQNILSLDPELAQQRNTFGGRGKRATADDIRALIISPTRELAEQIAAEAKKLVRNTGVIVQTAVGGTQKRAGLAAIQRQGCHLLVGTPGRLKDILSDPYTRVEAPDLSALVFDEADRLLDQGFWPEIQEIMRLLPTAAEKDRQTMMFSATVPREVVDLVRSTLKPGFQFVKTVRDDEEPTHARVPQRMVTVNGFENKLPALVELIGKAVEASKQPEGVPFKAIIYFNSTAEVTLASSMLQNLQPAGAQSADTFGARRAQHPWAPTRLFEIHAKLSQGQRSGAADTFRKFESGILISSDVTARGMDFPNVTHVIQMAVPPSREQYIHRIGRTARAGKEGEGWLIVSQAEASEVRNRLSRLPLQDAKNSLSTASLDLTRPGQIPASAAQVLEMVKGAMKSVPMSEKARAYQALLGVYTWLGNKKLLVESMNNLAQYGWSLPEPPMISPIVCLMMMETEAEGVGLVATEVVEVVVGLVAAGEAALGVEEAIAVGLEEIVAGMVAVTIALEDGRAGLVVDVPVEEVGMEGIEEATVVVGEEVGTAAAVEIGDSRGTSIRMLERGALDKWDWLLTLPHTEFAGKRSWDVV</sequence>
<evidence type="ECO:0000256" key="6">
    <source>
        <dbReference type="RuleBase" id="RU000492"/>
    </source>
</evidence>
<evidence type="ECO:0000259" key="8">
    <source>
        <dbReference type="PROSITE" id="PS51192"/>
    </source>
</evidence>
<dbReference type="InterPro" id="IPR000629">
    <property type="entry name" value="RNA-helicase_DEAD-box_CS"/>
</dbReference>
<dbReference type="PROSITE" id="PS00039">
    <property type="entry name" value="DEAD_ATP_HELICASE"/>
    <property type="match status" value="1"/>
</dbReference>
<dbReference type="CDD" id="cd18787">
    <property type="entry name" value="SF2_C_DEAD"/>
    <property type="match status" value="1"/>
</dbReference>
<protein>
    <recommendedName>
        <fullName evidence="7">ATP-dependent RNA helicase</fullName>
        <ecNumber evidence="7">3.6.4.13</ecNumber>
    </recommendedName>
</protein>
<dbReference type="InterPro" id="IPR011545">
    <property type="entry name" value="DEAD/DEAH_box_helicase_dom"/>
</dbReference>
<dbReference type="AlphaFoldDB" id="A0A4U0Y0M3"/>
<dbReference type="GO" id="GO:0016787">
    <property type="term" value="F:hydrolase activity"/>
    <property type="evidence" value="ECO:0007669"/>
    <property type="project" value="UniProtKB-KW"/>
</dbReference>
<dbReference type="SMART" id="SM00487">
    <property type="entry name" value="DEXDc"/>
    <property type="match status" value="1"/>
</dbReference>
<dbReference type="STRING" id="329884.A0A4U0Y0M3"/>
<evidence type="ECO:0000256" key="2">
    <source>
        <dbReference type="ARBA" id="ARBA00022801"/>
    </source>
</evidence>
<evidence type="ECO:0000256" key="5">
    <source>
        <dbReference type="ARBA" id="ARBA00022884"/>
    </source>
</evidence>
<evidence type="ECO:0000256" key="7">
    <source>
        <dbReference type="RuleBase" id="RU365068"/>
    </source>
</evidence>
<name>A0A4U0Y0M3_9PEZI</name>
<keyword evidence="2 6" id="KW-0378">Hydrolase</keyword>
<dbReference type="SUPFAM" id="SSF52540">
    <property type="entry name" value="P-loop containing nucleoside triphosphate hydrolases"/>
    <property type="match status" value="2"/>
</dbReference>
<evidence type="ECO:0000256" key="3">
    <source>
        <dbReference type="ARBA" id="ARBA00022806"/>
    </source>
</evidence>
<dbReference type="PROSITE" id="PS51194">
    <property type="entry name" value="HELICASE_CTER"/>
    <property type="match status" value="1"/>
</dbReference>
<dbReference type="CDD" id="cd17964">
    <property type="entry name" value="DEADc_MSS116"/>
    <property type="match status" value="1"/>
</dbReference>
<evidence type="ECO:0000256" key="4">
    <source>
        <dbReference type="ARBA" id="ARBA00022840"/>
    </source>
</evidence>
<gene>
    <name evidence="10" type="ORF">B0A55_02995</name>
</gene>
<organism evidence="10 11">
    <name type="scientific">Friedmanniomyces simplex</name>
    <dbReference type="NCBI Taxonomy" id="329884"/>
    <lineage>
        <taxon>Eukaryota</taxon>
        <taxon>Fungi</taxon>
        <taxon>Dikarya</taxon>
        <taxon>Ascomycota</taxon>
        <taxon>Pezizomycotina</taxon>
        <taxon>Dothideomycetes</taxon>
        <taxon>Dothideomycetidae</taxon>
        <taxon>Mycosphaerellales</taxon>
        <taxon>Teratosphaeriaceae</taxon>
        <taxon>Friedmanniomyces</taxon>
    </lineage>
</organism>
<dbReference type="Pfam" id="PF00270">
    <property type="entry name" value="DEAD"/>
    <property type="match status" value="1"/>
</dbReference>
<dbReference type="GO" id="GO:0003724">
    <property type="term" value="F:RNA helicase activity"/>
    <property type="evidence" value="ECO:0007669"/>
    <property type="project" value="UniProtKB-EC"/>
</dbReference>
<dbReference type="EC" id="3.6.4.13" evidence="7"/>
<comment type="domain">
    <text evidence="7">The Q motif is unique to and characteristic of the DEAD box family of RNA helicases and controls ATP binding and hydrolysis.</text>
</comment>
<dbReference type="GO" id="GO:0003723">
    <property type="term" value="F:RNA binding"/>
    <property type="evidence" value="ECO:0007669"/>
    <property type="project" value="UniProtKB-UniRule"/>
</dbReference>
<comment type="caution">
    <text evidence="10">The sequence shown here is derived from an EMBL/GenBank/DDBJ whole genome shotgun (WGS) entry which is preliminary data.</text>
</comment>
<dbReference type="Pfam" id="PF00271">
    <property type="entry name" value="Helicase_C"/>
    <property type="match status" value="1"/>
</dbReference>
<dbReference type="PROSITE" id="PS51192">
    <property type="entry name" value="HELICASE_ATP_BIND_1"/>
    <property type="match status" value="1"/>
</dbReference>
<keyword evidence="5 7" id="KW-0694">RNA-binding</keyword>
<comment type="similarity">
    <text evidence="6">Belongs to the DEAD box helicase family.</text>
</comment>
<reference evidence="10 11" key="1">
    <citation type="submission" date="2017-03" db="EMBL/GenBank/DDBJ databases">
        <title>Genomes of endolithic fungi from Antarctica.</title>
        <authorList>
            <person name="Coleine C."/>
            <person name="Masonjones S."/>
            <person name="Stajich J.E."/>
        </authorList>
    </citation>
    <scope>NUCLEOTIDE SEQUENCE [LARGE SCALE GENOMIC DNA]</scope>
    <source>
        <strain evidence="10 11">CCFEE 5184</strain>
    </source>
</reference>
<evidence type="ECO:0000313" key="11">
    <source>
        <dbReference type="Proteomes" id="UP000309340"/>
    </source>
</evidence>
<dbReference type="Proteomes" id="UP000309340">
    <property type="component" value="Unassembled WGS sequence"/>
</dbReference>
<comment type="function">
    <text evidence="7">RNA helicase.</text>
</comment>
<dbReference type="OrthoDB" id="193716at2759"/>
<dbReference type="PANTHER" id="PTHR24031">
    <property type="entry name" value="RNA HELICASE"/>
    <property type="match status" value="1"/>
</dbReference>
<keyword evidence="11" id="KW-1185">Reference proteome</keyword>
<dbReference type="InterPro" id="IPR014001">
    <property type="entry name" value="Helicase_ATP-bd"/>
</dbReference>
<feature type="domain" description="Helicase C-terminal" evidence="9">
    <location>
        <begin position="339"/>
        <end position="515"/>
    </location>
</feature>
<dbReference type="EMBL" id="NAJQ01000050">
    <property type="protein sequence ID" value="TKA81513.1"/>
    <property type="molecule type" value="Genomic_DNA"/>
</dbReference>
<dbReference type="InterPro" id="IPR027417">
    <property type="entry name" value="P-loop_NTPase"/>
</dbReference>